<reference evidence="5" key="1">
    <citation type="submission" date="2015-08" db="EMBL/GenBank/DDBJ databases">
        <title>Genome sequencing project for genomic taxonomy and phylogenomics of Bacillus-like bacteria.</title>
        <authorList>
            <person name="Liu B."/>
            <person name="Wang J."/>
            <person name="Zhu Y."/>
            <person name="Liu G."/>
            <person name="Chen Q."/>
            <person name="Chen Z."/>
            <person name="Lan J."/>
            <person name="Che J."/>
            <person name="Ge C."/>
            <person name="Shi H."/>
            <person name="Pan Z."/>
            <person name="Liu X."/>
        </authorList>
    </citation>
    <scope>NUCLEOTIDE SEQUENCE [LARGE SCALE GENOMIC DNA]</scope>
    <source>
        <strain evidence="5">FJAT-22460</strain>
    </source>
</reference>
<sequence length="154" mass="17933">MAAEVHIYQAELKDLGKAAALFNQYRQFYERDDDMLRAERYIKERLIRRDSVIYLADWKQHGLSVPAGFLQLYPTLSSLSMSKLWILNDLYVDAKYRGRGIGRKLLHQARMNAIQTGAKGLNLSTQHHNLAAQRLYESEGYVKDDEFIAYYLDL</sequence>
<organism evidence="4 5">
    <name type="scientific">Paenibacillus solani</name>
    <dbReference type="NCBI Taxonomy" id="1705565"/>
    <lineage>
        <taxon>Bacteria</taxon>
        <taxon>Bacillati</taxon>
        <taxon>Bacillota</taxon>
        <taxon>Bacilli</taxon>
        <taxon>Bacillales</taxon>
        <taxon>Paenibacillaceae</taxon>
        <taxon>Paenibacillus</taxon>
    </lineage>
</organism>
<dbReference type="InterPro" id="IPR000182">
    <property type="entry name" value="GNAT_dom"/>
</dbReference>
<dbReference type="InterPro" id="IPR016181">
    <property type="entry name" value="Acyl_CoA_acyltransferase"/>
</dbReference>
<evidence type="ECO:0000256" key="2">
    <source>
        <dbReference type="ARBA" id="ARBA00023315"/>
    </source>
</evidence>
<evidence type="ECO:0000313" key="5">
    <source>
        <dbReference type="Proteomes" id="UP000036932"/>
    </source>
</evidence>
<evidence type="ECO:0000256" key="1">
    <source>
        <dbReference type="ARBA" id="ARBA00022679"/>
    </source>
</evidence>
<dbReference type="OrthoDB" id="9792929at2"/>
<dbReference type="EMBL" id="LIUT01000003">
    <property type="protein sequence ID" value="KOR82667.1"/>
    <property type="molecule type" value="Genomic_DNA"/>
</dbReference>
<accession>A0A0M1NKL5</accession>
<dbReference type="SUPFAM" id="SSF55729">
    <property type="entry name" value="Acyl-CoA N-acyltransferases (Nat)"/>
    <property type="match status" value="1"/>
</dbReference>
<comment type="caution">
    <text evidence="4">The sequence shown here is derived from an EMBL/GenBank/DDBJ whole genome shotgun (WGS) entry which is preliminary data.</text>
</comment>
<dbReference type="CDD" id="cd04301">
    <property type="entry name" value="NAT_SF"/>
    <property type="match status" value="1"/>
</dbReference>
<dbReference type="PROSITE" id="PS51186">
    <property type="entry name" value="GNAT"/>
    <property type="match status" value="1"/>
</dbReference>
<evidence type="ECO:0000313" key="4">
    <source>
        <dbReference type="EMBL" id="KOR82667.1"/>
    </source>
</evidence>
<keyword evidence="5" id="KW-1185">Reference proteome</keyword>
<dbReference type="AlphaFoldDB" id="A0A0M1NKL5"/>
<dbReference type="Proteomes" id="UP000036932">
    <property type="component" value="Unassembled WGS sequence"/>
</dbReference>
<evidence type="ECO:0000259" key="3">
    <source>
        <dbReference type="PROSITE" id="PS51186"/>
    </source>
</evidence>
<dbReference type="Pfam" id="PF00583">
    <property type="entry name" value="Acetyltransf_1"/>
    <property type="match status" value="1"/>
</dbReference>
<dbReference type="PATRIC" id="fig|1705565.3.peg.5694"/>
<keyword evidence="1 4" id="KW-0808">Transferase</keyword>
<gene>
    <name evidence="4" type="ORF">AM231_18710</name>
</gene>
<dbReference type="PANTHER" id="PTHR43420">
    <property type="entry name" value="ACETYLTRANSFERASE"/>
    <property type="match status" value="1"/>
</dbReference>
<dbReference type="Gene3D" id="3.40.630.30">
    <property type="match status" value="1"/>
</dbReference>
<dbReference type="GO" id="GO:0016747">
    <property type="term" value="F:acyltransferase activity, transferring groups other than amino-acyl groups"/>
    <property type="evidence" value="ECO:0007669"/>
    <property type="project" value="InterPro"/>
</dbReference>
<dbReference type="RefSeq" id="WP_054404271.1">
    <property type="nucleotide sequence ID" value="NZ_LIUT01000003.1"/>
</dbReference>
<proteinExistence type="predicted"/>
<name>A0A0M1NKL5_9BACL</name>
<protein>
    <submittedName>
        <fullName evidence="4">Acetyltransferase</fullName>
    </submittedName>
</protein>
<dbReference type="InterPro" id="IPR050680">
    <property type="entry name" value="YpeA/RimI_acetyltransf"/>
</dbReference>
<feature type="domain" description="N-acetyltransferase" evidence="3">
    <location>
        <begin position="5"/>
        <end position="154"/>
    </location>
</feature>
<keyword evidence="2" id="KW-0012">Acyltransferase</keyword>